<keyword evidence="3 5" id="KW-0547">Nucleotide-binding</keyword>
<accession>A0A2G0CJR0</accession>
<evidence type="ECO:0000256" key="6">
    <source>
        <dbReference type="RuleBase" id="RU003330"/>
    </source>
</evidence>
<feature type="binding site" evidence="5">
    <location>
        <position position="128"/>
    </location>
    <ligand>
        <name>ATP</name>
        <dbReference type="ChEBI" id="CHEBI:30616"/>
    </ligand>
</feature>
<organism evidence="8 9">
    <name type="scientific">Neolewinella marina</name>
    <dbReference type="NCBI Taxonomy" id="438751"/>
    <lineage>
        <taxon>Bacteria</taxon>
        <taxon>Pseudomonadati</taxon>
        <taxon>Bacteroidota</taxon>
        <taxon>Saprospiria</taxon>
        <taxon>Saprospirales</taxon>
        <taxon>Lewinellaceae</taxon>
        <taxon>Neolewinella</taxon>
    </lineage>
</organism>
<comment type="pathway">
    <text evidence="5">Purine metabolism; AMP biosynthesis via salvage pathway; AMP from ADP: step 1/1.</text>
</comment>
<feature type="binding site" evidence="5">
    <location>
        <position position="134"/>
    </location>
    <ligand>
        <name>AMP</name>
        <dbReference type="ChEBI" id="CHEBI:456215"/>
    </ligand>
</feature>
<feature type="binding site" evidence="5">
    <location>
        <position position="32"/>
    </location>
    <ligand>
        <name>AMP</name>
        <dbReference type="ChEBI" id="CHEBI:456215"/>
    </ligand>
</feature>
<evidence type="ECO:0000256" key="2">
    <source>
        <dbReference type="ARBA" id="ARBA00022727"/>
    </source>
</evidence>
<dbReference type="AlphaFoldDB" id="A0A2G0CJR0"/>
<dbReference type="PRINTS" id="PR00094">
    <property type="entry name" value="ADENYLTKNASE"/>
</dbReference>
<keyword evidence="4 5" id="KW-0418">Kinase</keyword>
<dbReference type="PANTHER" id="PTHR23359">
    <property type="entry name" value="NUCLEOTIDE KINASE"/>
    <property type="match status" value="1"/>
</dbReference>
<dbReference type="NCBIfam" id="NF011100">
    <property type="entry name" value="PRK14527.1"/>
    <property type="match status" value="1"/>
</dbReference>
<dbReference type="SUPFAM" id="SSF52540">
    <property type="entry name" value="P-loop containing nucleoside triphosphate hydrolases"/>
    <property type="match status" value="1"/>
</dbReference>
<reference evidence="8 9" key="1">
    <citation type="submission" date="2017-10" db="EMBL/GenBank/DDBJ databases">
        <title>The draft genome sequence of Lewinella marina KCTC 32374.</title>
        <authorList>
            <person name="Wang K."/>
        </authorList>
    </citation>
    <scope>NUCLEOTIDE SEQUENCE [LARGE SCALE GENOMIC DNA]</scope>
    <source>
        <strain evidence="8 9">MKG-38</strain>
    </source>
</reference>
<feature type="binding site" evidence="5">
    <location>
        <begin position="86"/>
        <end position="89"/>
    </location>
    <ligand>
        <name>AMP</name>
        <dbReference type="ChEBI" id="CHEBI:456215"/>
    </ligand>
</feature>
<comment type="subcellular location">
    <subcellularLocation>
        <location evidence="5 7">Cytoplasm</location>
    </subcellularLocation>
</comment>
<evidence type="ECO:0000256" key="3">
    <source>
        <dbReference type="ARBA" id="ARBA00022741"/>
    </source>
</evidence>
<comment type="caution">
    <text evidence="8">The sequence shown here is derived from an EMBL/GenBank/DDBJ whole genome shotgun (WGS) entry which is preliminary data.</text>
</comment>
<evidence type="ECO:0000313" key="9">
    <source>
        <dbReference type="Proteomes" id="UP000226437"/>
    </source>
</evidence>
<feature type="binding site" evidence="5">
    <location>
        <position position="146"/>
    </location>
    <ligand>
        <name>AMP</name>
        <dbReference type="ChEBI" id="CHEBI:456215"/>
    </ligand>
</feature>
<evidence type="ECO:0000256" key="7">
    <source>
        <dbReference type="RuleBase" id="RU003331"/>
    </source>
</evidence>
<keyword evidence="2 5" id="KW-0545">Nucleotide biosynthesis</keyword>
<protein>
    <recommendedName>
        <fullName evidence="5 7">Adenylate kinase</fullName>
        <shortName evidence="5">AK</shortName>
        <ecNumber evidence="5 7">2.7.4.3</ecNumber>
    </recommendedName>
    <alternativeName>
        <fullName evidence="5">ATP-AMP transphosphorylase</fullName>
    </alternativeName>
    <alternativeName>
        <fullName evidence="5">ATP:AMP phosphotransferase</fullName>
    </alternativeName>
    <alternativeName>
        <fullName evidence="5">Adenylate monophosphate kinase</fullName>
    </alternativeName>
</protein>
<dbReference type="NCBIfam" id="NF011105">
    <property type="entry name" value="PRK14532.1"/>
    <property type="match status" value="1"/>
</dbReference>
<keyword evidence="1 5" id="KW-0808">Transferase</keyword>
<feature type="region of interest" description="NMP" evidence="5">
    <location>
        <begin position="31"/>
        <end position="60"/>
    </location>
</feature>
<comment type="function">
    <text evidence="5">Catalyzes the reversible transfer of the terminal phosphate group between ATP and AMP. Plays an important role in cellular energy homeostasis and in adenine nucleotide metabolism.</text>
</comment>
<dbReference type="Gene3D" id="3.40.50.300">
    <property type="entry name" value="P-loop containing nucleotide triphosphate hydrolases"/>
    <property type="match status" value="1"/>
</dbReference>
<comment type="domain">
    <text evidence="5">Consists of three domains, a large central CORE domain and two small peripheral domains, NMPbind and LID, which undergo movements during catalysis. The LID domain closes over the site of phosphoryl transfer upon ATP binding. Assembling and dissambling the active center during each catalytic cycle provides an effective means to prevent ATP hydrolysis.</text>
</comment>
<dbReference type="Pfam" id="PF00406">
    <property type="entry name" value="ADK"/>
    <property type="match status" value="1"/>
</dbReference>
<dbReference type="CDD" id="cd01428">
    <property type="entry name" value="ADK"/>
    <property type="match status" value="1"/>
</dbReference>
<sequence length="194" mass="21589">MYNLILFGPPGSGKGTQAQLLVDKHDFLHISTGDMFREELSRNTPLGQEARSYMDAGHLVPDEVTIAMLRKRVDQHPDVTGIIFDGFPRTDPQAAALNDLMREKDTQINALILLDVDVDTIVQRILGRAATSGRADDLKEDVIRTRYRNFVNYTSPVYDFYDELGLARRVDGTLTPEAVAAEIDAIIGEGLQND</sequence>
<comment type="caution">
    <text evidence="5">Lacks conserved residue(s) required for the propagation of feature annotation.</text>
</comment>
<feature type="binding site" evidence="5">
    <location>
        <position position="174"/>
    </location>
    <ligand>
        <name>ATP</name>
        <dbReference type="ChEBI" id="CHEBI:30616"/>
    </ligand>
</feature>
<dbReference type="InterPro" id="IPR027417">
    <property type="entry name" value="P-loop_NTPase"/>
</dbReference>
<keyword evidence="5 7" id="KW-0067">ATP-binding</keyword>
<comment type="subunit">
    <text evidence="5 7">Monomer.</text>
</comment>
<keyword evidence="9" id="KW-1185">Reference proteome</keyword>
<dbReference type="GO" id="GO:0004017">
    <property type="term" value="F:AMP kinase activity"/>
    <property type="evidence" value="ECO:0007669"/>
    <property type="project" value="UniProtKB-UniRule"/>
</dbReference>
<dbReference type="Proteomes" id="UP000226437">
    <property type="component" value="Unassembled WGS sequence"/>
</dbReference>
<dbReference type="OrthoDB" id="9805030at2"/>
<feature type="binding site" evidence="5">
    <location>
        <position position="93"/>
    </location>
    <ligand>
        <name>AMP</name>
        <dbReference type="ChEBI" id="CHEBI:456215"/>
    </ligand>
</feature>
<dbReference type="GO" id="GO:0005524">
    <property type="term" value="F:ATP binding"/>
    <property type="evidence" value="ECO:0007669"/>
    <property type="project" value="UniProtKB-UniRule"/>
</dbReference>
<keyword evidence="5" id="KW-0963">Cytoplasm</keyword>
<evidence type="ECO:0000256" key="4">
    <source>
        <dbReference type="ARBA" id="ARBA00022777"/>
    </source>
</evidence>
<dbReference type="GO" id="GO:0005737">
    <property type="term" value="C:cytoplasm"/>
    <property type="evidence" value="ECO:0007669"/>
    <property type="project" value="UniProtKB-SubCell"/>
</dbReference>
<gene>
    <name evidence="5" type="primary">adk</name>
    <name evidence="8" type="ORF">CGL56_03980</name>
</gene>
<comment type="similarity">
    <text evidence="5 6">Belongs to the adenylate kinase family.</text>
</comment>
<name>A0A2G0CJR0_9BACT</name>
<feature type="binding site" evidence="5">
    <location>
        <begin position="58"/>
        <end position="60"/>
    </location>
    <ligand>
        <name>AMP</name>
        <dbReference type="ChEBI" id="CHEBI:456215"/>
    </ligand>
</feature>
<proteinExistence type="inferred from homology"/>
<dbReference type="InterPro" id="IPR033690">
    <property type="entry name" value="Adenylat_kinase_CS"/>
</dbReference>
<evidence type="ECO:0000256" key="1">
    <source>
        <dbReference type="ARBA" id="ARBA00022679"/>
    </source>
</evidence>
<evidence type="ECO:0000256" key="5">
    <source>
        <dbReference type="HAMAP-Rule" id="MF_00235"/>
    </source>
</evidence>
<dbReference type="PROSITE" id="PS00113">
    <property type="entry name" value="ADENYLATE_KINASE"/>
    <property type="match status" value="1"/>
</dbReference>
<dbReference type="HAMAP" id="MF_00235">
    <property type="entry name" value="Adenylate_kinase_Adk"/>
    <property type="match status" value="1"/>
</dbReference>
<evidence type="ECO:0000313" key="8">
    <source>
        <dbReference type="EMBL" id="PHL00207.1"/>
    </source>
</evidence>
<comment type="catalytic activity">
    <reaction evidence="5 7">
        <text>AMP + ATP = 2 ADP</text>
        <dbReference type="Rhea" id="RHEA:12973"/>
        <dbReference type="ChEBI" id="CHEBI:30616"/>
        <dbReference type="ChEBI" id="CHEBI:456215"/>
        <dbReference type="ChEBI" id="CHEBI:456216"/>
        <dbReference type="EC" id="2.7.4.3"/>
    </reaction>
</comment>
<dbReference type="InterPro" id="IPR000850">
    <property type="entry name" value="Adenylat/UMP-CMP_kin"/>
</dbReference>
<dbReference type="UniPathway" id="UPA00588">
    <property type="reaction ID" value="UER00649"/>
</dbReference>
<feature type="binding site" evidence="5">
    <location>
        <begin position="11"/>
        <end position="16"/>
    </location>
    <ligand>
        <name>ATP</name>
        <dbReference type="ChEBI" id="CHEBI:30616"/>
    </ligand>
</feature>
<dbReference type="GO" id="GO:0044209">
    <property type="term" value="P:AMP salvage"/>
    <property type="evidence" value="ECO:0007669"/>
    <property type="project" value="UniProtKB-UniRule"/>
</dbReference>
<feature type="binding site" evidence="5">
    <location>
        <position position="37"/>
    </location>
    <ligand>
        <name>AMP</name>
        <dbReference type="ChEBI" id="CHEBI:456215"/>
    </ligand>
</feature>
<dbReference type="EMBL" id="PDLO01000001">
    <property type="protein sequence ID" value="PHL00207.1"/>
    <property type="molecule type" value="Genomic_DNA"/>
</dbReference>
<dbReference type="NCBIfam" id="NF001381">
    <property type="entry name" value="PRK00279.1-3"/>
    <property type="match status" value="1"/>
</dbReference>
<dbReference type="EC" id="2.7.4.3" evidence="5 7"/>